<evidence type="ECO:0000259" key="1">
    <source>
        <dbReference type="Pfam" id="PF13723"/>
    </source>
</evidence>
<sequence length="302" mass="30534">MSVHALQAEVLGAGVLGPGLADWRQWQAVVAAPQTWTAAPTVLPAPSLLPPAERRRASRVVKAALEAGTQAVAQAGLVASELPVVFASSGGDGHNCHALCELLAGDDKQISPTRFHNSVHNAASGYWSIAAQAMAPAQVVAAFDGSFAMGLLEALSQVQYAGVPVLLIACDSEYPEPLHSTRPIADVSALALVLGPVGDARATAAGAPATLGRLHLDASAAWGSTPATALPGAWPAGLCALPAQLPPWRGLSLLAALAGAAVGDPTGAEPAARTLHLHVDDGRSLAVRLRVGRPGDEAPGSP</sequence>
<protein>
    <recommendedName>
        <fullName evidence="1">Beta-ketoacyl synthase-like N-terminal domain-containing protein</fullName>
    </recommendedName>
</protein>
<dbReference type="Proteomes" id="UP000196138">
    <property type="component" value="Chromosome"/>
</dbReference>
<dbReference type="AlphaFoldDB" id="A0A1Y0EMV0"/>
<dbReference type="SUPFAM" id="SSF53901">
    <property type="entry name" value="Thiolase-like"/>
    <property type="match status" value="1"/>
</dbReference>
<dbReference type="GO" id="GO:0016746">
    <property type="term" value="F:acyltransferase activity"/>
    <property type="evidence" value="ECO:0007669"/>
    <property type="project" value="InterPro"/>
</dbReference>
<reference evidence="2 3" key="1">
    <citation type="submission" date="2017-05" db="EMBL/GenBank/DDBJ databases">
        <authorList>
            <person name="Song R."/>
            <person name="Chenine A.L."/>
            <person name="Ruprecht R.M."/>
        </authorList>
    </citation>
    <scope>NUCLEOTIDE SEQUENCE [LARGE SCALE GENOMIC DNA]</scope>
    <source>
        <strain evidence="2 3">DSM 26136</strain>
    </source>
</reference>
<dbReference type="EMBL" id="CP021455">
    <property type="protein sequence ID" value="ARU04985.1"/>
    <property type="molecule type" value="Genomic_DNA"/>
</dbReference>
<dbReference type="RefSeq" id="WP_087280631.1">
    <property type="nucleotide sequence ID" value="NZ_CP021455.1"/>
</dbReference>
<evidence type="ECO:0000313" key="3">
    <source>
        <dbReference type="Proteomes" id="UP000196138"/>
    </source>
</evidence>
<dbReference type="InterPro" id="IPR016039">
    <property type="entry name" value="Thiolase-like"/>
</dbReference>
<dbReference type="OrthoDB" id="9798676at2"/>
<proteinExistence type="predicted"/>
<dbReference type="Pfam" id="PF13723">
    <property type="entry name" value="Ketoacyl-synt_2"/>
    <property type="match status" value="1"/>
</dbReference>
<organism evidence="2 3">
    <name type="scientific">Comamonas serinivorans</name>
    <dbReference type="NCBI Taxonomy" id="1082851"/>
    <lineage>
        <taxon>Bacteria</taxon>
        <taxon>Pseudomonadati</taxon>
        <taxon>Pseudomonadota</taxon>
        <taxon>Betaproteobacteria</taxon>
        <taxon>Burkholderiales</taxon>
        <taxon>Comamonadaceae</taxon>
        <taxon>Comamonas</taxon>
    </lineage>
</organism>
<evidence type="ECO:0000313" key="2">
    <source>
        <dbReference type="EMBL" id="ARU04985.1"/>
    </source>
</evidence>
<feature type="domain" description="Beta-ketoacyl synthase-like N-terminal" evidence="1">
    <location>
        <begin position="23"/>
        <end position="202"/>
    </location>
</feature>
<accession>A0A1Y0EMV0</accession>
<keyword evidence="3" id="KW-1185">Reference proteome</keyword>
<dbReference type="Gene3D" id="3.40.47.10">
    <property type="match status" value="1"/>
</dbReference>
<dbReference type="KEGG" id="cser:CCO03_10085"/>
<gene>
    <name evidence="2" type="ORF">CCO03_10085</name>
</gene>
<name>A0A1Y0EMV0_9BURK</name>
<dbReference type="InterPro" id="IPR014030">
    <property type="entry name" value="Ketoacyl_synth_N"/>
</dbReference>